<accession>U2CN17</accession>
<evidence type="ECO:0000313" key="1">
    <source>
        <dbReference type="EMBL" id="ERI85463.1"/>
    </source>
</evidence>
<dbReference type="EMBL" id="AWSV01000089">
    <property type="protein sequence ID" value="ERI85463.1"/>
    <property type="molecule type" value="Genomic_DNA"/>
</dbReference>
<proteinExistence type="predicted"/>
<evidence type="ECO:0000313" key="2">
    <source>
        <dbReference type="Proteomes" id="UP000016496"/>
    </source>
</evidence>
<comment type="caution">
    <text evidence="1">The sequence shown here is derived from an EMBL/GenBank/DDBJ whole genome shotgun (WGS) entry which is preliminary data.</text>
</comment>
<dbReference type="HOGENOM" id="CLU_3022492_0_0_10"/>
<protein>
    <submittedName>
        <fullName evidence="1">Uncharacterized protein</fullName>
    </submittedName>
</protein>
<gene>
    <name evidence="1" type="ORF">HMPREF1981_01635</name>
</gene>
<dbReference type="PATRIC" id="fig|1321819.3.peg.1502"/>
<dbReference type="Proteomes" id="UP000016496">
    <property type="component" value="Unassembled WGS sequence"/>
</dbReference>
<dbReference type="AlphaFoldDB" id="U2CN17"/>
<dbReference type="RefSeq" id="WP_021645047.1">
    <property type="nucleotide sequence ID" value="NZ_KE993094.1"/>
</dbReference>
<reference evidence="1 2" key="1">
    <citation type="submission" date="2013-08" db="EMBL/GenBank/DDBJ databases">
        <authorList>
            <person name="Weinstock G."/>
            <person name="Sodergren E."/>
            <person name="Wylie T."/>
            <person name="Fulton L."/>
            <person name="Fulton R."/>
            <person name="Fronick C."/>
            <person name="O'Laughlin M."/>
            <person name="Godfrey J."/>
            <person name="Miner T."/>
            <person name="Herter B."/>
            <person name="Appelbaum E."/>
            <person name="Cordes M."/>
            <person name="Lek S."/>
            <person name="Wollam A."/>
            <person name="Pepin K.H."/>
            <person name="Palsikar V.B."/>
            <person name="Mitreva M."/>
            <person name="Wilson R.K."/>
        </authorList>
    </citation>
    <scope>NUCLEOTIDE SEQUENCE [LARGE SCALE GENOMIC DNA]</scope>
    <source>
        <strain evidence="1 2">F0041</strain>
    </source>
</reference>
<name>U2CN17_9BACE</name>
<sequence>MKKDKQTAHNEELIELAYSTTYRSSIRTMIQEADTERCHVTLRGIMNDADVDWEV</sequence>
<organism evidence="1 2">
    <name type="scientific">Bacteroides pyogenes F0041</name>
    <dbReference type="NCBI Taxonomy" id="1321819"/>
    <lineage>
        <taxon>Bacteria</taxon>
        <taxon>Pseudomonadati</taxon>
        <taxon>Bacteroidota</taxon>
        <taxon>Bacteroidia</taxon>
        <taxon>Bacteroidales</taxon>
        <taxon>Bacteroidaceae</taxon>
        <taxon>Bacteroides</taxon>
    </lineage>
</organism>